<dbReference type="AlphaFoldDB" id="A0AA38SJM9"/>
<evidence type="ECO:0000313" key="3">
    <source>
        <dbReference type="Proteomes" id="UP001172457"/>
    </source>
</evidence>
<dbReference type="GO" id="GO:0005634">
    <property type="term" value="C:nucleus"/>
    <property type="evidence" value="ECO:0007669"/>
    <property type="project" value="TreeGrafter"/>
</dbReference>
<feature type="compositionally biased region" description="Basic and acidic residues" evidence="1">
    <location>
        <begin position="105"/>
        <end position="116"/>
    </location>
</feature>
<evidence type="ECO:0000313" key="2">
    <source>
        <dbReference type="EMBL" id="KAJ9543129.1"/>
    </source>
</evidence>
<dbReference type="PANTHER" id="PTHR15657:SF1">
    <property type="entry name" value="THYROID TRANSCRIPTION FACTOR 1-ASSOCIATED PROTEIN 26"/>
    <property type="match status" value="1"/>
</dbReference>
<comment type="caution">
    <text evidence="2">The sequence shown here is derived from an EMBL/GenBank/DDBJ whole genome shotgun (WGS) entry which is preliminary data.</text>
</comment>
<dbReference type="PANTHER" id="PTHR15657">
    <property type="entry name" value="THYROID TRANSCRIPTION FACTOR 1-ASSOCIATED PROTEIN 26"/>
    <property type="match status" value="1"/>
</dbReference>
<feature type="region of interest" description="Disordered" evidence="1">
    <location>
        <begin position="87"/>
        <end position="181"/>
    </location>
</feature>
<protein>
    <recommendedName>
        <fullName evidence="4">rRNA-processing protein FYV7</fullName>
    </recommendedName>
</protein>
<proteinExistence type="predicted"/>
<dbReference type="Proteomes" id="UP001172457">
    <property type="component" value="Chromosome 6"/>
</dbReference>
<evidence type="ECO:0008006" key="4">
    <source>
        <dbReference type="Google" id="ProtNLM"/>
    </source>
</evidence>
<feature type="region of interest" description="Disordered" evidence="1">
    <location>
        <begin position="1"/>
        <end position="51"/>
    </location>
</feature>
<accession>A0AA38SJM9</accession>
<name>A0AA38SJM9_9ASTR</name>
<gene>
    <name evidence="2" type="ORF">OSB04_022836</name>
</gene>
<sequence length="198" mass="22732">MKNNSGKSSERNPNNGGINSNSNRLLSPVNNNSKMKKNRNRMGGGGGGLSLQAFANAKTKTDGYNPALIKKQREFYKNAKYVNKYKKSLKQHNQEQGSSQATEDTSEKREVGERYQGKRKTGNKSAYSLKEIYEKKREEEEKARMEKEAIIDAKKRKKEESEGRRKAQREKMLKRTRSGQPIMKYRIEHLLQTIQGSK</sequence>
<evidence type="ECO:0000256" key="1">
    <source>
        <dbReference type="SAM" id="MobiDB-lite"/>
    </source>
</evidence>
<dbReference type="InterPro" id="IPR013730">
    <property type="entry name" value="Fyv7/TAP26"/>
</dbReference>
<dbReference type="EMBL" id="JARYMX010000006">
    <property type="protein sequence ID" value="KAJ9543129.1"/>
    <property type="molecule type" value="Genomic_DNA"/>
</dbReference>
<dbReference type="Pfam" id="PF08524">
    <property type="entry name" value="rRNA_processing"/>
    <property type="match status" value="1"/>
</dbReference>
<feature type="compositionally biased region" description="Polar residues" evidence="1">
    <location>
        <begin position="94"/>
        <end position="103"/>
    </location>
</feature>
<feature type="compositionally biased region" description="Low complexity" evidence="1">
    <location>
        <begin position="12"/>
        <end position="23"/>
    </location>
</feature>
<feature type="compositionally biased region" description="Basic and acidic residues" evidence="1">
    <location>
        <begin position="131"/>
        <end position="173"/>
    </location>
</feature>
<reference evidence="2" key="1">
    <citation type="submission" date="2023-03" db="EMBL/GenBank/DDBJ databases">
        <title>Chromosome-scale reference genome and RAD-based genetic map of yellow starthistle (Centaurea solstitialis) reveal putative structural variation and QTLs associated with invader traits.</title>
        <authorList>
            <person name="Reatini B."/>
            <person name="Cang F.A."/>
            <person name="Jiang Q."/>
            <person name="Mckibben M.T.W."/>
            <person name="Barker M.S."/>
            <person name="Rieseberg L.H."/>
            <person name="Dlugosch K.M."/>
        </authorList>
    </citation>
    <scope>NUCLEOTIDE SEQUENCE</scope>
    <source>
        <strain evidence="2">CAN-66</strain>
        <tissue evidence="2">Leaf</tissue>
    </source>
</reference>
<organism evidence="2 3">
    <name type="scientific">Centaurea solstitialis</name>
    <name type="common">yellow star-thistle</name>
    <dbReference type="NCBI Taxonomy" id="347529"/>
    <lineage>
        <taxon>Eukaryota</taxon>
        <taxon>Viridiplantae</taxon>
        <taxon>Streptophyta</taxon>
        <taxon>Embryophyta</taxon>
        <taxon>Tracheophyta</taxon>
        <taxon>Spermatophyta</taxon>
        <taxon>Magnoliopsida</taxon>
        <taxon>eudicotyledons</taxon>
        <taxon>Gunneridae</taxon>
        <taxon>Pentapetalae</taxon>
        <taxon>asterids</taxon>
        <taxon>campanulids</taxon>
        <taxon>Asterales</taxon>
        <taxon>Asteraceae</taxon>
        <taxon>Carduoideae</taxon>
        <taxon>Cardueae</taxon>
        <taxon>Centaureinae</taxon>
        <taxon>Centaurea</taxon>
    </lineage>
</organism>
<keyword evidence="3" id="KW-1185">Reference proteome</keyword>